<dbReference type="Proteomes" id="UP000482653">
    <property type="component" value="Unassembled WGS sequence"/>
</dbReference>
<dbReference type="EMBL" id="VVYX01000043">
    <property type="protein sequence ID" value="KAA5413956.1"/>
    <property type="molecule type" value="Genomic_DNA"/>
</dbReference>
<comment type="caution">
    <text evidence="1">The sequence shown here is derived from an EMBL/GenBank/DDBJ whole genome shotgun (WGS) entry which is preliminary data.</text>
</comment>
<feature type="non-terminal residue" evidence="1">
    <location>
        <position position="264"/>
    </location>
</feature>
<name>A0A6L3JTG6_9BACE</name>
<dbReference type="RefSeq" id="WP_317133216.1">
    <property type="nucleotide sequence ID" value="NZ_VVYX01000043.1"/>
</dbReference>
<dbReference type="PANTHER" id="PTHR30595">
    <property type="entry name" value="GLPR-RELATED TRANSCRIPTIONAL REPRESSOR"/>
    <property type="match status" value="1"/>
</dbReference>
<dbReference type="Pfam" id="PF13749">
    <property type="entry name" value="HATPase_c_4"/>
    <property type="match status" value="1"/>
</dbReference>
<dbReference type="AlphaFoldDB" id="A0A6L3JTG6"/>
<gene>
    <name evidence="1" type="ORF">F2Y87_24915</name>
</gene>
<evidence type="ECO:0000313" key="2">
    <source>
        <dbReference type="Proteomes" id="UP000482653"/>
    </source>
</evidence>
<accession>A0A6L3JTG6</accession>
<protein>
    <submittedName>
        <fullName evidence="1">Uncharacterized protein</fullName>
    </submittedName>
</protein>
<reference evidence="1 2" key="1">
    <citation type="journal article" date="2019" name="Nat. Med.">
        <title>A library of human gut bacterial isolates paired with longitudinal multiomics data enables mechanistic microbiome research.</title>
        <authorList>
            <person name="Poyet M."/>
            <person name="Groussin M."/>
            <person name="Gibbons S.M."/>
            <person name="Avila-Pacheco J."/>
            <person name="Jiang X."/>
            <person name="Kearney S.M."/>
            <person name="Perrotta A.R."/>
            <person name="Berdy B."/>
            <person name="Zhao S."/>
            <person name="Lieberman T.D."/>
            <person name="Swanson P.K."/>
            <person name="Smith M."/>
            <person name="Roesemann S."/>
            <person name="Alexander J.E."/>
            <person name="Rich S.A."/>
            <person name="Livny J."/>
            <person name="Vlamakis H."/>
            <person name="Clish C."/>
            <person name="Bullock K."/>
            <person name="Deik A."/>
            <person name="Scott J."/>
            <person name="Pierce K.A."/>
            <person name="Xavier R.J."/>
            <person name="Alm E.J."/>
        </authorList>
    </citation>
    <scope>NUCLEOTIDE SEQUENCE [LARGE SCALE GENOMIC DNA]</scope>
    <source>
        <strain evidence="1 2">BIOML-A8</strain>
    </source>
</reference>
<evidence type="ECO:0000313" key="1">
    <source>
        <dbReference type="EMBL" id="KAA5413956.1"/>
    </source>
</evidence>
<sequence length="264" mass="30357">MTINEVVNMHLQTMNSSWDAYIDPIHSIEDLSLEKVQKAIDLLRSRGRNITEDPLSFLVKYDMLREEKITNAAFLLFHKNDHIISTIEFGFFQSDIIIKDSLRSKSDILTQIDEVMNFVKKHINKEVIITGNPQNTERWQYPLEAIREIILNMIVHRNYQSPADSIVKVYPDKIEFFNPGLLPEEITIADLLNNNYRSTPRNKVIADFCKDLGLIEKYGSGIRRVITMCQEEGMEIPKISQMSNGVNVTFIAKEKATPQATPQA</sequence>
<dbReference type="PANTHER" id="PTHR30595:SF6">
    <property type="entry name" value="SCHLAFEN ALBA-2 DOMAIN-CONTAINING PROTEIN"/>
    <property type="match status" value="1"/>
</dbReference>
<dbReference type="Gene3D" id="3.30.565.60">
    <property type="match status" value="1"/>
</dbReference>
<organism evidence="1 2">
    <name type="scientific">Bacteroides cellulosilyticus</name>
    <dbReference type="NCBI Taxonomy" id="246787"/>
    <lineage>
        <taxon>Bacteria</taxon>
        <taxon>Pseudomonadati</taxon>
        <taxon>Bacteroidota</taxon>
        <taxon>Bacteroidia</taxon>
        <taxon>Bacteroidales</taxon>
        <taxon>Bacteroidaceae</taxon>
        <taxon>Bacteroides</taxon>
    </lineage>
</organism>
<proteinExistence type="predicted"/>
<dbReference type="InterPro" id="IPR038475">
    <property type="entry name" value="RecG_C_sf"/>
</dbReference>